<dbReference type="InterPro" id="IPR004813">
    <property type="entry name" value="OPT"/>
</dbReference>
<dbReference type="InterPro" id="IPR004648">
    <property type="entry name" value="Oligpept_transpt"/>
</dbReference>
<dbReference type="GO" id="GO:0035673">
    <property type="term" value="F:oligopeptide transmembrane transporter activity"/>
    <property type="evidence" value="ECO:0007669"/>
    <property type="project" value="InterPro"/>
</dbReference>
<evidence type="ECO:0000313" key="12">
    <source>
        <dbReference type="Proteomes" id="UP000224854"/>
    </source>
</evidence>
<feature type="transmembrane region" description="Helical" evidence="10">
    <location>
        <begin position="754"/>
        <end position="776"/>
    </location>
</feature>
<evidence type="ECO:0000256" key="1">
    <source>
        <dbReference type="ARBA" id="ARBA00004141"/>
    </source>
</evidence>
<evidence type="ECO:0000256" key="8">
    <source>
        <dbReference type="ARBA" id="ARBA00023136"/>
    </source>
</evidence>
<feature type="compositionally biased region" description="Basic and acidic residues" evidence="9">
    <location>
        <begin position="25"/>
        <end position="36"/>
    </location>
</feature>
<keyword evidence="8 10" id="KW-0472">Membrane</keyword>
<keyword evidence="7 10" id="KW-1133">Transmembrane helix</keyword>
<feature type="transmembrane region" description="Helical" evidence="10">
    <location>
        <begin position="565"/>
        <end position="591"/>
    </location>
</feature>
<organism evidence="11 12">
    <name type="scientific">Ophiocordyceps australis</name>
    <dbReference type="NCBI Taxonomy" id="1399860"/>
    <lineage>
        <taxon>Eukaryota</taxon>
        <taxon>Fungi</taxon>
        <taxon>Dikarya</taxon>
        <taxon>Ascomycota</taxon>
        <taxon>Pezizomycotina</taxon>
        <taxon>Sordariomycetes</taxon>
        <taxon>Hypocreomycetidae</taxon>
        <taxon>Hypocreales</taxon>
        <taxon>Ophiocordycipitaceae</taxon>
        <taxon>Ophiocordyceps</taxon>
    </lineage>
</organism>
<evidence type="ECO:0000256" key="2">
    <source>
        <dbReference type="ARBA" id="ARBA00008807"/>
    </source>
</evidence>
<evidence type="ECO:0000256" key="3">
    <source>
        <dbReference type="ARBA" id="ARBA00022448"/>
    </source>
</evidence>
<evidence type="ECO:0008006" key="13">
    <source>
        <dbReference type="Google" id="ProtNLM"/>
    </source>
</evidence>
<comment type="similarity">
    <text evidence="2">Belongs to the oligopeptide OPT transporter family.</text>
</comment>
<dbReference type="NCBIfam" id="TIGR00727">
    <property type="entry name" value="ISP4_OPT"/>
    <property type="match status" value="1"/>
</dbReference>
<feature type="transmembrane region" description="Helical" evidence="10">
    <location>
        <begin position="643"/>
        <end position="661"/>
    </location>
</feature>
<evidence type="ECO:0000313" key="11">
    <source>
        <dbReference type="EMBL" id="PHH71270.1"/>
    </source>
</evidence>
<feature type="transmembrane region" description="Helical" evidence="10">
    <location>
        <begin position="324"/>
        <end position="343"/>
    </location>
</feature>
<dbReference type="Pfam" id="PF03169">
    <property type="entry name" value="OPT"/>
    <property type="match status" value="1"/>
</dbReference>
<reference evidence="11 12" key="1">
    <citation type="submission" date="2017-06" db="EMBL/GenBank/DDBJ databases">
        <title>Ant-infecting Ophiocordyceps genomes reveal a high diversity of potential behavioral manipulation genes and a possible major role for enterotoxins.</title>
        <authorList>
            <person name="De Bekker C."/>
            <person name="Evans H.C."/>
            <person name="Brachmann A."/>
            <person name="Hughes D.P."/>
        </authorList>
    </citation>
    <scope>NUCLEOTIDE SEQUENCE [LARGE SCALE GENOMIC DNA]</scope>
    <source>
        <strain evidence="11 12">1348a</strain>
    </source>
</reference>
<evidence type="ECO:0000256" key="4">
    <source>
        <dbReference type="ARBA" id="ARBA00022692"/>
    </source>
</evidence>
<dbReference type="Proteomes" id="UP000224854">
    <property type="component" value="Unassembled WGS sequence"/>
</dbReference>
<feature type="compositionally biased region" description="Basic and acidic residues" evidence="9">
    <location>
        <begin position="1"/>
        <end position="16"/>
    </location>
</feature>
<proteinExistence type="inferred from homology"/>
<keyword evidence="6" id="KW-0653">Protein transport</keyword>
<dbReference type="GO" id="GO:0016020">
    <property type="term" value="C:membrane"/>
    <property type="evidence" value="ECO:0007669"/>
    <property type="project" value="UniProtKB-SubCell"/>
</dbReference>
<accession>A0A2C5YUR2</accession>
<evidence type="ECO:0000256" key="6">
    <source>
        <dbReference type="ARBA" id="ARBA00022927"/>
    </source>
</evidence>
<dbReference type="OrthoDB" id="9986677at2759"/>
<evidence type="ECO:0000256" key="9">
    <source>
        <dbReference type="SAM" id="MobiDB-lite"/>
    </source>
</evidence>
<dbReference type="GO" id="GO:0015031">
    <property type="term" value="P:protein transport"/>
    <property type="evidence" value="ECO:0007669"/>
    <property type="project" value="UniProtKB-KW"/>
</dbReference>
<feature type="region of interest" description="Disordered" evidence="9">
    <location>
        <begin position="1"/>
        <end position="50"/>
    </location>
</feature>
<feature type="transmembrane region" description="Helical" evidence="10">
    <location>
        <begin position="463"/>
        <end position="490"/>
    </location>
</feature>
<dbReference type="NCBIfam" id="TIGR00728">
    <property type="entry name" value="OPT_sfam"/>
    <property type="match status" value="1"/>
</dbReference>
<comment type="caution">
    <text evidence="11">The sequence shown here is derived from an EMBL/GenBank/DDBJ whole genome shotgun (WGS) entry which is preliminary data.</text>
</comment>
<comment type="subcellular location">
    <subcellularLocation>
        <location evidence="1">Membrane</location>
        <topology evidence="1">Multi-pass membrane protein</topology>
    </subcellularLocation>
</comment>
<feature type="transmembrane region" description="Helical" evidence="10">
    <location>
        <begin position="217"/>
        <end position="237"/>
    </location>
</feature>
<keyword evidence="3" id="KW-0813">Transport</keyword>
<evidence type="ECO:0000256" key="7">
    <source>
        <dbReference type="ARBA" id="ARBA00022989"/>
    </source>
</evidence>
<feature type="transmembrane region" description="Helical" evidence="10">
    <location>
        <begin position="143"/>
        <end position="161"/>
    </location>
</feature>
<dbReference type="EMBL" id="NJEU01000699">
    <property type="protein sequence ID" value="PHH71270.1"/>
    <property type="molecule type" value="Genomic_DNA"/>
</dbReference>
<dbReference type="PANTHER" id="PTHR22601">
    <property type="entry name" value="ISP4 LIKE PROTEIN"/>
    <property type="match status" value="1"/>
</dbReference>
<name>A0A2C5YUR2_9HYPO</name>
<keyword evidence="4 10" id="KW-0812">Transmembrane</keyword>
<gene>
    <name evidence="11" type="ORF">CDD82_6607</name>
</gene>
<sequence>MEKETSSNDSLLRSDDSSNPTRPQSGEKRDAEKSSDVDAQVRQLDPSEDEILEAKEVAAGMTLERAKSILQDTVKTHNGDPNFPFETLSTIKEYLSHKDMDDALAHSIKLQAALLYNNSPYPEVRGVVDNHDDPSTPASTLRGWILGIVFSIIVSAVNQLFSIRLPGISIGGTVVQLLAYPVGKAWERWVPCRELRVPFTSLVISTNPGPFNQKEHMLITIMSITSGSGPISSLLIWSQALPQYFNQQYARSFGYIFLNTFATNFIGYGFAGLIRTFLVYPSFCIWPRSLVTIALNKAMHAKDEGGRAISGPFNSSWRISRYRLFFYVFGFMFVYTWFPNFIFQALSYFSWMTWIAPHNVMLNVLTGMKNGLGLFNPFSTLDWNILSQDPLTVPAWSTFNSAAGMFLGGLCILAMWSANVWNTAFLPINTNQNFDHFGKPYNISAILTPDGFLDDQKYANYSAAYISAGFIMSHVGSFAIYSAMITYVVLYHWHELKTGYKNVFQRLLPEKWTGGQPKRDKSDSNDVHILPEWWYLLILVVAFVFGILAIALYPTHTSPVSVLYGILLSLAFIVPTGILTATTGISVYLVVLGQFLGGLYGNGNALAMNYFQSYATVTASHALTFANDLKLGHYLKLPPRVTFSAQVVSTVISSIIVTGMLKYQMTIKDVCTPNAPFRFYCPWVTSWSTESVLWGTIGPEKVFGIHGQYSWLLLGFPIGMALVIIFWGICKLWPNSRALRSIHIPVLISGASGWGIYSFSYMFPAVPIAWFSWVYIRGRYPALWAKYNFVLSAALSAGVAVSAIFIFFTVQLANVEINWWGNSVISEGCESYLTPCTGKTLAEGERFYPWWDGTKTPAP</sequence>
<protein>
    <recommendedName>
        <fullName evidence="13">OPT family small oligopeptide transporter</fullName>
    </recommendedName>
</protein>
<keyword evidence="12" id="KW-1185">Reference proteome</keyword>
<feature type="transmembrane region" description="Helical" evidence="10">
    <location>
        <begin position="249"/>
        <end position="271"/>
    </location>
</feature>
<feature type="transmembrane region" description="Helical" evidence="10">
    <location>
        <begin position="711"/>
        <end position="734"/>
    </location>
</feature>
<feature type="transmembrane region" description="Helical" evidence="10">
    <location>
        <begin position="533"/>
        <end position="553"/>
    </location>
</feature>
<dbReference type="AlphaFoldDB" id="A0A2C5YUR2"/>
<evidence type="ECO:0000256" key="10">
    <source>
        <dbReference type="SAM" id="Phobius"/>
    </source>
</evidence>
<feature type="transmembrane region" description="Helical" evidence="10">
    <location>
        <begin position="788"/>
        <end position="810"/>
    </location>
</feature>
<evidence type="ECO:0000256" key="5">
    <source>
        <dbReference type="ARBA" id="ARBA00022856"/>
    </source>
</evidence>
<keyword evidence="5" id="KW-0571">Peptide transport</keyword>